<feature type="compositionally biased region" description="Polar residues" evidence="1">
    <location>
        <begin position="71"/>
        <end position="80"/>
    </location>
</feature>
<feature type="compositionally biased region" description="Low complexity" evidence="1">
    <location>
        <begin position="84"/>
        <end position="99"/>
    </location>
</feature>
<keyword evidence="4" id="KW-1185">Reference proteome</keyword>
<reference evidence="3" key="2">
    <citation type="submission" date="2025-05" db="UniProtKB">
        <authorList>
            <consortium name="EnsemblMetazoa"/>
        </authorList>
    </citation>
    <scope>IDENTIFICATION</scope>
</reference>
<sequence length="227" mass="24695">MKSIVAAILLVATIVSAEPPRQFLRQKAAEAPYEPSGWKPNGPLLQYPVRSNVQAYGAPEPQTIYGPPEPQSSYGPPTNDTELEPTTTETFEETTTLEPQAENIKTSPSSGKLQAKKSEKSTAPQPNQFFFIVNPAQSERLVLAPLRVTPVNAKPVAPIRAPARVAAPARLEEFPQVVEVDQTVPVQVEQAVPVQYAQVQAVPFLPGYVSQSSIVTPYSSSFVQIYQ</sequence>
<evidence type="ECO:0000256" key="2">
    <source>
        <dbReference type="SAM" id="SignalP"/>
    </source>
</evidence>
<evidence type="ECO:0000313" key="3">
    <source>
        <dbReference type="EnsemblMetazoa" id="XP_028133008.1"/>
    </source>
</evidence>
<feature type="region of interest" description="Disordered" evidence="1">
    <location>
        <begin position="52"/>
        <end position="122"/>
    </location>
</feature>
<dbReference type="Proteomes" id="UP001652700">
    <property type="component" value="Unplaced"/>
</dbReference>
<dbReference type="KEGG" id="dvv:114328370"/>
<proteinExistence type="predicted"/>
<dbReference type="RefSeq" id="XP_028133008.1">
    <property type="nucleotide sequence ID" value="XM_028277207.1"/>
</dbReference>
<reference evidence="5" key="1">
    <citation type="submission" date="2025-04" db="UniProtKB">
        <authorList>
            <consortium name="RefSeq"/>
        </authorList>
    </citation>
    <scope>IDENTIFICATION</scope>
    <source>
        <tissue evidence="5">Whole insect</tissue>
    </source>
</reference>
<dbReference type="EnsemblMetazoa" id="XM_028277207.1">
    <property type="protein sequence ID" value="XP_028133008.1"/>
    <property type="gene ID" value="LOC114328370"/>
</dbReference>
<accession>A0A6P7FIZ6</accession>
<evidence type="ECO:0000313" key="5">
    <source>
        <dbReference type="RefSeq" id="XP_028133008.1"/>
    </source>
</evidence>
<gene>
    <name evidence="5" type="primary">LOC114328370</name>
</gene>
<feature type="compositionally biased region" description="Polar residues" evidence="1">
    <location>
        <begin position="103"/>
        <end position="112"/>
    </location>
</feature>
<evidence type="ECO:0000313" key="4">
    <source>
        <dbReference type="Proteomes" id="UP001652700"/>
    </source>
</evidence>
<name>A0A6P7FIZ6_DIAVI</name>
<protein>
    <submittedName>
        <fullName evidence="5">Uncharacterized protein LOC114328370</fullName>
    </submittedName>
</protein>
<organism evidence="5">
    <name type="scientific">Diabrotica virgifera virgifera</name>
    <name type="common">western corn rootworm</name>
    <dbReference type="NCBI Taxonomy" id="50390"/>
    <lineage>
        <taxon>Eukaryota</taxon>
        <taxon>Metazoa</taxon>
        <taxon>Ecdysozoa</taxon>
        <taxon>Arthropoda</taxon>
        <taxon>Hexapoda</taxon>
        <taxon>Insecta</taxon>
        <taxon>Pterygota</taxon>
        <taxon>Neoptera</taxon>
        <taxon>Endopterygota</taxon>
        <taxon>Coleoptera</taxon>
        <taxon>Polyphaga</taxon>
        <taxon>Cucujiformia</taxon>
        <taxon>Chrysomeloidea</taxon>
        <taxon>Chrysomelidae</taxon>
        <taxon>Galerucinae</taxon>
        <taxon>Diabroticina</taxon>
        <taxon>Diabroticites</taxon>
        <taxon>Diabrotica</taxon>
    </lineage>
</organism>
<dbReference type="InParanoid" id="A0A6P7FIZ6"/>
<dbReference type="GeneID" id="114328370"/>
<feature type="chain" id="PRO_5028415598" evidence="2">
    <location>
        <begin position="18"/>
        <end position="227"/>
    </location>
</feature>
<keyword evidence="2" id="KW-0732">Signal</keyword>
<dbReference type="AlphaFoldDB" id="A0A6P7FIZ6"/>
<feature type="signal peptide" evidence="2">
    <location>
        <begin position="1"/>
        <end position="17"/>
    </location>
</feature>
<dbReference type="OrthoDB" id="8197587at2759"/>
<evidence type="ECO:0000256" key="1">
    <source>
        <dbReference type="SAM" id="MobiDB-lite"/>
    </source>
</evidence>